<reference evidence="1 2" key="1">
    <citation type="submission" date="2024-05" db="EMBL/GenBank/DDBJ databases">
        <authorList>
            <person name="Wallberg A."/>
        </authorList>
    </citation>
    <scope>NUCLEOTIDE SEQUENCE [LARGE SCALE GENOMIC DNA]</scope>
</reference>
<dbReference type="EMBL" id="CAXKWB010119137">
    <property type="protein sequence ID" value="CAL4236552.1"/>
    <property type="molecule type" value="Genomic_DNA"/>
</dbReference>
<proteinExistence type="predicted"/>
<gene>
    <name evidence="1" type="ORF">MNOR_LOCUS40264</name>
</gene>
<evidence type="ECO:0000313" key="1">
    <source>
        <dbReference type="EMBL" id="CAL4236552.1"/>
    </source>
</evidence>
<name>A0AAV2SUW6_MEGNR</name>
<evidence type="ECO:0000313" key="2">
    <source>
        <dbReference type="Proteomes" id="UP001497623"/>
    </source>
</evidence>
<keyword evidence="2" id="KW-1185">Reference proteome</keyword>
<dbReference type="Proteomes" id="UP001497623">
    <property type="component" value="Unassembled WGS sequence"/>
</dbReference>
<protein>
    <submittedName>
        <fullName evidence="1">Uncharacterized protein</fullName>
    </submittedName>
</protein>
<comment type="caution">
    <text evidence="1">The sequence shown here is derived from an EMBL/GenBank/DDBJ whole genome shotgun (WGS) entry which is preliminary data.</text>
</comment>
<sequence length="238" mass="26204">KQVYRQMLCIGSIKVKQNIGSDVRYGRIEARDGYLVMSDLHELTPDDAAIILEFDDVMSLMGKPLDVFLDMMHPGTKTFIGCLHIRLDGTAHKHIQQLLLLSTGASGRGSWRRAGLDLIWDKGAPGEVVHCPGYRTTTGGIDWRCIQEVEEEQGTGNDVAHTEGLVCSWGGQTAAFSITTRTREPDAIIQFPVIGHVTRGLTELRAAIHDYAVIKKRGGAHDIDIEFIACGVVIGYNF</sequence>
<organism evidence="1 2">
    <name type="scientific">Meganyctiphanes norvegica</name>
    <name type="common">Northern krill</name>
    <name type="synonym">Thysanopoda norvegica</name>
    <dbReference type="NCBI Taxonomy" id="48144"/>
    <lineage>
        <taxon>Eukaryota</taxon>
        <taxon>Metazoa</taxon>
        <taxon>Ecdysozoa</taxon>
        <taxon>Arthropoda</taxon>
        <taxon>Crustacea</taxon>
        <taxon>Multicrustacea</taxon>
        <taxon>Malacostraca</taxon>
        <taxon>Eumalacostraca</taxon>
        <taxon>Eucarida</taxon>
        <taxon>Euphausiacea</taxon>
        <taxon>Euphausiidae</taxon>
        <taxon>Meganyctiphanes</taxon>
    </lineage>
</organism>
<dbReference type="AlphaFoldDB" id="A0AAV2SUW6"/>
<feature type="non-terminal residue" evidence="1">
    <location>
        <position position="1"/>
    </location>
</feature>
<accession>A0AAV2SUW6</accession>